<reference evidence="1" key="1">
    <citation type="submission" date="2020-11" db="EMBL/GenBank/DDBJ databases">
        <authorList>
            <person name="Whitehead M."/>
        </authorList>
    </citation>
    <scope>NUCLEOTIDE SEQUENCE</scope>
    <source>
        <strain evidence="1">EGII</strain>
    </source>
</reference>
<dbReference type="Proteomes" id="UP000606786">
    <property type="component" value="Unassembled WGS sequence"/>
</dbReference>
<feature type="non-terminal residue" evidence="1">
    <location>
        <position position="53"/>
    </location>
</feature>
<organism evidence="1 2">
    <name type="scientific">Ceratitis capitata</name>
    <name type="common">Mediterranean fruit fly</name>
    <name type="synonym">Tephritis capitata</name>
    <dbReference type="NCBI Taxonomy" id="7213"/>
    <lineage>
        <taxon>Eukaryota</taxon>
        <taxon>Metazoa</taxon>
        <taxon>Ecdysozoa</taxon>
        <taxon>Arthropoda</taxon>
        <taxon>Hexapoda</taxon>
        <taxon>Insecta</taxon>
        <taxon>Pterygota</taxon>
        <taxon>Neoptera</taxon>
        <taxon>Endopterygota</taxon>
        <taxon>Diptera</taxon>
        <taxon>Brachycera</taxon>
        <taxon>Muscomorpha</taxon>
        <taxon>Tephritoidea</taxon>
        <taxon>Tephritidae</taxon>
        <taxon>Ceratitis</taxon>
        <taxon>Ceratitis</taxon>
    </lineage>
</organism>
<keyword evidence="2" id="KW-1185">Reference proteome</keyword>
<dbReference type="AlphaFoldDB" id="A0A811VIP3"/>
<feature type="non-terminal residue" evidence="1">
    <location>
        <position position="1"/>
    </location>
</feature>
<sequence length="53" mass="6139">LPFPITTVNIQTPYASVVPITILDCRIDKIAWELIVNRRTELHRIDQDLKPVI</sequence>
<protein>
    <submittedName>
        <fullName evidence="1">(Mediterranean fruit fly) hypothetical protein</fullName>
    </submittedName>
</protein>
<evidence type="ECO:0000313" key="1">
    <source>
        <dbReference type="EMBL" id="CAD7014013.1"/>
    </source>
</evidence>
<proteinExistence type="predicted"/>
<name>A0A811VIP3_CERCA</name>
<comment type="caution">
    <text evidence="1">The sequence shown here is derived from an EMBL/GenBank/DDBJ whole genome shotgun (WGS) entry which is preliminary data.</text>
</comment>
<evidence type="ECO:0000313" key="2">
    <source>
        <dbReference type="Proteomes" id="UP000606786"/>
    </source>
</evidence>
<accession>A0A811VIP3</accession>
<dbReference type="EMBL" id="CAJHJT010000056">
    <property type="protein sequence ID" value="CAD7014013.1"/>
    <property type="molecule type" value="Genomic_DNA"/>
</dbReference>
<gene>
    <name evidence="1" type="ORF">CCAP1982_LOCUS22019</name>
</gene>